<evidence type="ECO:0000256" key="1">
    <source>
        <dbReference type="SAM" id="MobiDB-lite"/>
    </source>
</evidence>
<dbReference type="AlphaFoldDB" id="A0A4P9ZX71"/>
<dbReference type="Proteomes" id="UP000268162">
    <property type="component" value="Unassembled WGS sequence"/>
</dbReference>
<feature type="compositionally biased region" description="Gly residues" evidence="1">
    <location>
        <begin position="1"/>
        <end position="12"/>
    </location>
</feature>
<feature type="non-terminal residue" evidence="2">
    <location>
        <position position="567"/>
    </location>
</feature>
<sequence length="567" mass="62880">MPLTPGGEGVGTGSASHNPVIPPSPAPSLGSLGGQSDSSVADSSTASVDNNYSNSTSKKKHGKHGLKGFLRRQIQSSSISSKSNTTGSSAAPHIPHPVRSFTSPLLGGRGGGATGDRNNNHLPPEVKLDTDIREVNLALEMFLNSRLQEAEDLAGQLKAHSLYGALGYSLIRFLKATMTFEDDNIRAAIDALSLTFDLAGKARKDFRSSSSVMDTLGGFLGKNSGWQAMKSMNRCQLHAELIHAEATLLRAVLNIYSEDGLLSFLKEGLHVRSSYLTYRDFGKFLDWADRPENAAVHAKSIDQHLVSGVALGLSIFNLILSLLPSKYLRIVEIFGFTGDRDRALAMLEDTLAIPDIYACPLGLRRVFCDLVILFYHTVFASAFPVKGVNIGLSQRIMRYHLERHPNSVLFMYFASRTHQILAEIPAAIVEYEYTITIQKEWVQLQHLCYWELVINHFALLQFNPQATRYLTMLLKESRWSKAVYTYVLAASYYNQSSVSRDPSQPTAVSPKMIRETMHEVSQATQKIGGKSIPIEKFVARKARKFFMQNQKLLLPAFEMMIIWSVFN</sequence>
<dbReference type="PANTHER" id="PTHR31859">
    <property type="entry name" value="TETRATRICOPEPTIDE REPEAT PROTEIN 39 FAMILY MEMBER"/>
    <property type="match status" value="1"/>
</dbReference>
<dbReference type="InterPro" id="IPR019412">
    <property type="entry name" value="IML2/TPR_39"/>
</dbReference>
<accession>A0A4P9ZX71</accession>
<evidence type="ECO:0000313" key="3">
    <source>
        <dbReference type="Proteomes" id="UP000268162"/>
    </source>
</evidence>
<keyword evidence="3" id="KW-1185">Reference proteome</keyword>
<reference evidence="3" key="1">
    <citation type="journal article" date="2018" name="Nat. Microbiol.">
        <title>Leveraging single-cell genomics to expand the fungal tree of life.</title>
        <authorList>
            <person name="Ahrendt S.R."/>
            <person name="Quandt C.A."/>
            <person name="Ciobanu D."/>
            <person name="Clum A."/>
            <person name="Salamov A."/>
            <person name="Andreopoulos B."/>
            <person name="Cheng J.F."/>
            <person name="Woyke T."/>
            <person name="Pelin A."/>
            <person name="Henrissat B."/>
            <person name="Reynolds N.K."/>
            <person name="Benny G.L."/>
            <person name="Smith M.E."/>
            <person name="James T.Y."/>
            <person name="Grigoriev I.V."/>
        </authorList>
    </citation>
    <scope>NUCLEOTIDE SEQUENCE [LARGE SCALE GENOMIC DNA]</scope>
    <source>
        <strain evidence="3">RSA 468</strain>
    </source>
</reference>
<feature type="compositionally biased region" description="Low complexity" evidence="1">
    <location>
        <begin position="27"/>
        <end position="49"/>
    </location>
</feature>
<dbReference type="Pfam" id="PF10300">
    <property type="entry name" value="Iml2-TPR_39"/>
    <property type="match status" value="1"/>
</dbReference>
<proteinExistence type="predicted"/>
<dbReference type="GO" id="GO:0005741">
    <property type="term" value="C:mitochondrial outer membrane"/>
    <property type="evidence" value="ECO:0007669"/>
    <property type="project" value="TreeGrafter"/>
</dbReference>
<dbReference type="EMBL" id="ML002470">
    <property type="protein sequence ID" value="RKP37611.1"/>
    <property type="molecule type" value="Genomic_DNA"/>
</dbReference>
<dbReference type="GO" id="GO:0005634">
    <property type="term" value="C:nucleus"/>
    <property type="evidence" value="ECO:0007669"/>
    <property type="project" value="TreeGrafter"/>
</dbReference>
<protein>
    <submittedName>
        <fullName evidence="2">Uncharacterized protein</fullName>
    </submittedName>
</protein>
<evidence type="ECO:0000313" key="2">
    <source>
        <dbReference type="EMBL" id="RKP37611.1"/>
    </source>
</evidence>
<dbReference type="GO" id="GO:0005829">
    <property type="term" value="C:cytosol"/>
    <property type="evidence" value="ECO:0007669"/>
    <property type="project" value="TreeGrafter"/>
</dbReference>
<gene>
    <name evidence="2" type="ORF">BJ085DRAFT_23068</name>
</gene>
<feature type="compositionally biased region" description="Low complexity" evidence="1">
    <location>
        <begin position="76"/>
        <end position="89"/>
    </location>
</feature>
<feature type="compositionally biased region" description="Basic residues" evidence="1">
    <location>
        <begin position="57"/>
        <end position="70"/>
    </location>
</feature>
<feature type="region of interest" description="Disordered" evidence="1">
    <location>
        <begin position="1"/>
        <end position="125"/>
    </location>
</feature>
<name>A0A4P9ZX71_9FUNG</name>
<dbReference type="PANTHER" id="PTHR31859:SF1">
    <property type="entry name" value="TETRATRICOPEPTIDE REPEAT PROTEIN 39C"/>
    <property type="match status" value="1"/>
</dbReference>
<organism evidence="2 3">
    <name type="scientific">Dimargaris cristalligena</name>
    <dbReference type="NCBI Taxonomy" id="215637"/>
    <lineage>
        <taxon>Eukaryota</taxon>
        <taxon>Fungi</taxon>
        <taxon>Fungi incertae sedis</taxon>
        <taxon>Zoopagomycota</taxon>
        <taxon>Kickxellomycotina</taxon>
        <taxon>Dimargaritomycetes</taxon>
        <taxon>Dimargaritales</taxon>
        <taxon>Dimargaritaceae</taxon>
        <taxon>Dimargaris</taxon>
    </lineage>
</organism>